<dbReference type="GO" id="GO:0045493">
    <property type="term" value="P:xylan catabolic process"/>
    <property type="evidence" value="ECO:0007669"/>
    <property type="project" value="UniProtKB-KW"/>
</dbReference>
<keyword evidence="5 10" id="KW-0732">Signal</keyword>
<accession>A0AAI8Z6L1</accession>
<evidence type="ECO:0000313" key="12">
    <source>
        <dbReference type="Proteomes" id="UP001296104"/>
    </source>
</evidence>
<evidence type="ECO:0000256" key="4">
    <source>
        <dbReference type="ARBA" id="ARBA00022651"/>
    </source>
</evidence>
<comment type="catalytic activity">
    <reaction evidence="9">
        <text>feruloyl-polysaccharide + H2O = ferulate + polysaccharide.</text>
        <dbReference type="EC" id="3.1.1.73"/>
    </reaction>
</comment>
<comment type="subcellular location">
    <subcellularLocation>
        <location evidence="1">Secreted</location>
    </subcellularLocation>
</comment>
<evidence type="ECO:0000256" key="2">
    <source>
        <dbReference type="ARBA" id="ARBA00013091"/>
    </source>
</evidence>
<feature type="signal peptide" evidence="10">
    <location>
        <begin position="1"/>
        <end position="19"/>
    </location>
</feature>
<gene>
    <name evidence="11" type="ORF">LECACI_7A008484</name>
</gene>
<keyword evidence="7" id="KW-0119">Carbohydrate metabolism</keyword>
<keyword evidence="4" id="KW-0858">Xylan degradation</keyword>
<evidence type="ECO:0000256" key="8">
    <source>
        <dbReference type="ARBA" id="ARBA00023326"/>
    </source>
</evidence>
<name>A0AAI8Z6L1_9PEZI</name>
<dbReference type="PANTHER" id="PTHR38050:SF2">
    <property type="entry name" value="FERULOYL ESTERASE C-RELATED"/>
    <property type="match status" value="1"/>
</dbReference>
<keyword evidence="3" id="KW-0964">Secreted</keyword>
<organism evidence="11 12">
    <name type="scientific">Lecanosticta acicola</name>
    <dbReference type="NCBI Taxonomy" id="111012"/>
    <lineage>
        <taxon>Eukaryota</taxon>
        <taxon>Fungi</taxon>
        <taxon>Dikarya</taxon>
        <taxon>Ascomycota</taxon>
        <taxon>Pezizomycotina</taxon>
        <taxon>Dothideomycetes</taxon>
        <taxon>Dothideomycetidae</taxon>
        <taxon>Mycosphaerellales</taxon>
        <taxon>Mycosphaerellaceae</taxon>
        <taxon>Lecanosticta</taxon>
    </lineage>
</organism>
<protein>
    <recommendedName>
        <fullName evidence="2">feruloyl esterase</fullName>
        <ecNumber evidence="2">3.1.1.73</ecNumber>
    </recommendedName>
</protein>
<evidence type="ECO:0000256" key="9">
    <source>
        <dbReference type="ARBA" id="ARBA00034075"/>
    </source>
</evidence>
<keyword evidence="8" id="KW-0624">Polysaccharide degradation</keyword>
<comment type="caution">
    <text evidence="11">The sequence shown here is derived from an EMBL/GenBank/DDBJ whole genome shotgun (WGS) entry which is preliminary data.</text>
</comment>
<evidence type="ECO:0000256" key="5">
    <source>
        <dbReference type="ARBA" id="ARBA00022729"/>
    </source>
</evidence>
<proteinExistence type="predicted"/>
<keyword evidence="6" id="KW-0378">Hydrolase</keyword>
<reference evidence="11" key="1">
    <citation type="submission" date="2023-11" db="EMBL/GenBank/DDBJ databases">
        <authorList>
            <person name="Alioto T."/>
            <person name="Alioto T."/>
            <person name="Gomez Garrido J."/>
        </authorList>
    </citation>
    <scope>NUCLEOTIDE SEQUENCE</scope>
</reference>
<dbReference type="PANTHER" id="PTHR38050">
    <property type="match status" value="1"/>
</dbReference>
<dbReference type="GO" id="GO:0030600">
    <property type="term" value="F:feruloyl esterase activity"/>
    <property type="evidence" value="ECO:0007669"/>
    <property type="project" value="UniProtKB-EC"/>
</dbReference>
<sequence>MFNNIILAATAAGWYSVAAWPLQARSSDGCGIQHQTGFNNSTSNHQVVSGGRTRTYAVNVPLDYNQDTTKRRAVIFDYHGNSRTPYEQYQDSLYYEYSAGEEYLVIYPAGVNKSWEGPTYAAKGVDDLQFTTDLLAQVRESYCVDDNQVYASGKSNGGGFVDLLACSDNGDEFSAFAMASAALYTDTSRNSCNKTRAILESHGDADQTIPYVPLKNGSGGPLPDVGQWVSWWGDRTCPGASPVESGDLGGYNTTTYSCGSYNEVIGHYQIFNLGHCWPSSTGDNFDSSKSDCQDRSLDYTPVVLDFFSRWNLSNAPN</sequence>
<dbReference type="InterPro" id="IPR029058">
    <property type="entry name" value="AB_hydrolase_fold"/>
</dbReference>
<dbReference type="InterPro" id="IPR043595">
    <property type="entry name" value="FaeB/C/D"/>
</dbReference>
<evidence type="ECO:0000256" key="3">
    <source>
        <dbReference type="ARBA" id="ARBA00022525"/>
    </source>
</evidence>
<evidence type="ECO:0000256" key="10">
    <source>
        <dbReference type="SAM" id="SignalP"/>
    </source>
</evidence>
<evidence type="ECO:0000256" key="7">
    <source>
        <dbReference type="ARBA" id="ARBA00023277"/>
    </source>
</evidence>
<evidence type="ECO:0000256" key="6">
    <source>
        <dbReference type="ARBA" id="ARBA00022801"/>
    </source>
</evidence>
<dbReference type="EC" id="3.1.1.73" evidence="2"/>
<dbReference type="Gene3D" id="3.40.50.1820">
    <property type="entry name" value="alpha/beta hydrolase"/>
    <property type="match status" value="1"/>
</dbReference>
<dbReference type="EMBL" id="CAVMBE010000083">
    <property type="protein sequence ID" value="CAK4033326.1"/>
    <property type="molecule type" value="Genomic_DNA"/>
</dbReference>
<dbReference type="AlphaFoldDB" id="A0AAI8Z6L1"/>
<feature type="chain" id="PRO_5042564405" description="feruloyl esterase" evidence="10">
    <location>
        <begin position="20"/>
        <end position="317"/>
    </location>
</feature>
<dbReference type="GO" id="GO:0005576">
    <property type="term" value="C:extracellular region"/>
    <property type="evidence" value="ECO:0007669"/>
    <property type="project" value="UniProtKB-SubCell"/>
</dbReference>
<keyword evidence="12" id="KW-1185">Reference proteome</keyword>
<dbReference type="Proteomes" id="UP001296104">
    <property type="component" value="Unassembled WGS sequence"/>
</dbReference>
<evidence type="ECO:0000256" key="1">
    <source>
        <dbReference type="ARBA" id="ARBA00004613"/>
    </source>
</evidence>
<evidence type="ECO:0000313" key="11">
    <source>
        <dbReference type="EMBL" id="CAK4033326.1"/>
    </source>
</evidence>
<dbReference type="SUPFAM" id="SSF53474">
    <property type="entry name" value="alpha/beta-Hydrolases"/>
    <property type="match status" value="1"/>
</dbReference>